<dbReference type="InterPro" id="IPR027267">
    <property type="entry name" value="AH/BAR_dom_sf"/>
</dbReference>
<evidence type="ECO:0000256" key="1">
    <source>
        <dbReference type="SAM" id="Coils"/>
    </source>
</evidence>
<dbReference type="AlphaFoldDB" id="A0A2K1L4A0"/>
<dbReference type="GO" id="GO:0005543">
    <property type="term" value="F:phospholipid binding"/>
    <property type="evidence" value="ECO:0000318"/>
    <property type="project" value="GO_Central"/>
</dbReference>
<proteinExistence type="predicted"/>
<name>A0A2K1L4A0_PHYPA</name>
<reference evidence="5" key="3">
    <citation type="submission" date="2020-12" db="UniProtKB">
        <authorList>
            <consortium name="EnsemblPlants"/>
        </authorList>
    </citation>
    <scope>IDENTIFICATION</scope>
</reference>
<dbReference type="OMA" id="MLVNHRK"/>
<gene>
    <name evidence="5" type="primary">LOC112278898</name>
    <name evidence="4" type="ORF">PHYPA_003647</name>
</gene>
<dbReference type="EnsemblPlants" id="Pp3c2_34810V3.2">
    <property type="protein sequence ID" value="Pp3c2_34810V3.2"/>
    <property type="gene ID" value="Pp3c2_34810"/>
</dbReference>
<reference evidence="4 6" key="2">
    <citation type="journal article" date="2018" name="Plant J.">
        <title>The Physcomitrella patens chromosome-scale assembly reveals moss genome structure and evolution.</title>
        <authorList>
            <person name="Lang D."/>
            <person name="Ullrich K.K."/>
            <person name="Murat F."/>
            <person name="Fuchs J."/>
            <person name="Jenkins J."/>
            <person name="Haas F.B."/>
            <person name="Piednoel M."/>
            <person name="Gundlach H."/>
            <person name="Van Bel M."/>
            <person name="Meyberg R."/>
            <person name="Vives C."/>
            <person name="Morata J."/>
            <person name="Symeonidi A."/>
            <person name="Hiss M."/>
            <person name="Muchero W."/>
            <person name="Kamisugi Y."/>
            <person name="Saleh O."/>
            <person name="Blanc G."/>
            <person name="Decker E.L."/>
            <person name="van Gessel N."/>
            <person name="Grimwood J."/>
            <person name="Hayes R.D."/>
            <person name="Graham S.W."/>
            <person name="Gunter L.E."/>
            <person name="McDaniel S.F."/>
            <person name="Hoernstein S.N.W."/>
            <person name="Larsson A."/>
            <person name="Li F.W."/>
            <person name="Perroud P.F."/>
            <person name="Phillips J."/>
            <person name="Ranjan P."/>
            <person name="Rokshar D.S."/>
            <person name="Rothfels C.J."/>
            <person name="Schneider L."/>
            <person name="Shu S."/>
            <person name="Stevenson D.W."/>
            <person name="Thummler F."/>
            <person name="Tillich M."/>
            <person name="Villarreal Aguilar J.C."/>
            <person name="Widiez T."/>
            <person name="Wong G.K."/>
            <person name="Wymore A."/>
            <person name="Zhang Y."/>
            <person name="Zimmer A.D."/>
            <person name="Quatrano R.S."/>
            <person name="Mayer K.F.X."/>
            <person name="Goodstein D."/>
            <person name="Casacuberta J.M."/>
            <person name="Vandepoele K."/>
            <person name="Reski R."/>
            <person name="Cuming A.C."/>
            <person name="Tuskan G.A."/>
            <person name="Maumus F."/>
            <person name="Salse J."/>
            <person name="Schmutz J."/>
            <person name="Rensing S.A."/>
        </authorList>
    </citation>
    <scope>NUCLEOTIDE SEQUENCE [LARGE SCALE GENOMIC DNA]</scope>
    <source>
        <strain evidence="5 6">cv. Gransden 2004</strain>
    </source>
</reference>
<feature type="compositionally biased region" description="Low complexity" evidence="2">
    <location>
        <begin position="558"/>
        <end position="574"/>
    </location>
</feature>
<dbReference type="GO" id="GO:0016192">
    <property type="term" value="P:vesicle-mediated transport"/>
    <property type="evidence" value="ECO:0000318"/>
    <property type="project" value="GO_Central"/>
</dbReference>
<dbReference type="GeneID" id="112278898"/>
<dbReference type="InterPro" id="IPR015404">
    <property type="entry name" value="Vps5_C"/>
</dbReference>
<dbReference type="InterPro" id="IPR036871">
    <property type="entry name" value="PX_dom_sf"/>
</dbReference>
<dbReference type="OrthoDB" id="271164at2759"/>
<dbReference type="KEGG" id="ppp:112278898"/>
<feature type="region of interest" description="Disordered" evidence="2">
    <location>
        <begin position="553"/>
        <end position="574"/>
    </location>
</feature>
<dbReference type="EnsemblPlants" id="Pp3c2_34810V3.1">
    <property type="protein sequence ID" value="Pp3c2_34810V3.1"/>
    <property type="gene ID" value="Pp3c2_34810"/>
</dbReference>
<accession>A0A2K1L4A0</accession>
<feature type="coiled-coil region" evidence="1">
    <location>
        <begin position="448"/>
        <end position="510"/>
    </location>
</feature>
<evidence type="ECO:0000256" key="2">
    <source>
        <dbReference type="SAM" id="MobiDB-lite"/>
    </source>
</evidence>
<keyword evidence="1" id="KW-0175">Coiled coil</keyword>
<dbReference type="Pfam" id="PF00787">
    <property type="entry name" value="PX"/>
    <property type="match status" value="1"/>
</dbReference>
<dbReference type="CDD" id="cd06865">
    <property type="entry name" value="PX_SNX_like"/>
    <property type="match status" value="1"/>
</dbReference>
<dbReference type="InterPro" id="IPR001683">
    <property type="entry name" value="PX_dom"/>
</dbReference>
<dbReference type="GO" id="GO:0005768">
    <property type="term" value="C:endosome"/>
    <property type="evidence" value="ECO:0007669"/>
    <property type="project" value="UniProtKB-ARBA"/>
</dbReference>
<dbReference type="PaxDb" id="3218-PP1S76_78V6.1"/>
<evidence type="ECO:0000313" key="4">
    <source>
        <dbReference type="EMBL" id="PNR60854.1"/>
    </source>
</evidence>
<keyword evidence="6" id="KW-1185">Reference proteome</keyword>
<feature type="domain" description="PX" evidence="3">
    <location>
        <begin position="137"/>
        <end position="257"/>
    </location>
</feature>
<evidence type="ECO:0000313" key="5">
    <source>
        <dbReference type="EnsemblPlants" id="Pp3c2_34810V3.1"/>
    </source>
</evidence>
<dbReference type="InterPro" id="IPR044279">
    <property type="entry name" value="SNX2A/B"/>
</dbReference>
<evidence type="ECO:0000313" key="6">
    <source>
        <dbReference type="Proteomes" id="UP000006727"/>
    </source>
</evidence>
<dbReference type="GO" id="GO:0035091">
    <property type="term" value="F:phosphatidylinositol binding"/>
    <property type="evidence" value="ECO:0007669"/>
    <property type="project" value="InterPro"/>
</dbReference>
<dbReference type="SUPFAM" id="SSF103657">
    <property type="entry name" value="BAR/IMD domain-like"/>
    <property type="match status" value="1"/>
</dbReference>
<reference evidence="4 6" key="1">
    <citation type="journal article" date="2008" name="Science">
        <title>The Physcomitrella genome reveals evolutionary insights into the conquest of land by plants.</title>
        <authorList>
            <person name="Rensing S."/>
            <person name="Lang D."/>
            <person name="Zimmer A."/>
            <person name="Terry A."/>
            <person name="Salamov A."/>
            <person name="Shapiro H."/>
            <person name="Nishiyama T."/>
            <person name="Perroud P.-F."/>
            <person name="Lindquist E."/>
            <person name="Kamisugi Y."/>
            <person name="Tanahashi T."/>
            <person name="Sakakibara K."/>
            <person name="Fujita T."/>
            <person name="Oishi K."/>
            <person name="Shin-I T."/>
            <person name="Kuroki Y."/>
            <person name="Toyoda A."/>
            <person name="Suzuki Y."/>
            <person name="Hashimoto A."/>
            <person name="Yamaguchi K."/>
            <person name="Sugano A."/>
            <person name="Kohara Y."/>
            <person name="Fujiyama A."/>
            <person name="Anterola A."/>
            <person name="Aoki S."/>
            <person name="Ashton N."/>
            <person name="Barbazuk W.B."/>
            <person name="Barker E."/>
            <person name="Bennetzen J."/>
            <person name="Bezanilla M."/>
            <person name="Blankenship R."/>
            <person name="Cho S.H."/>
            <person name="Dutcher S."/>
            <person name="Estelle M."/>
            <person name="Fawcett J.A."/>
            <person name="Gundlach H."/>
            <person name="Hanada K."/>
            <person name="Heyl A."/>
            <person name="Hicks K.A."/>
            <person name="Hugh J."/>
            <person name="Lohr M."/>
            <person name="Mayer K."/>
            <person name="Melkozernov A."/>
            <person name="Murata T."/>
            <person name="Nelson D."/>
            <person name="Pils B."/>
            <person name="Prigge M."/>
            <person name="Reiss B."/>
            <person name="Renner T."/>
            <person name="Rombauts S."/>
            <person name="Rushton P."/>
            <person name="Sanderfoot A."/>
            <person name="Schween G."/>
            <person name="Shiu S.-H."/>
            <person name="Stueber K."/>
            <person name="Theodoulou F.L."/>
            <person name="Tu H."/>
            <person name="Van de Peer Y."/>
            <person name="Verrier P.J."/>
            <person name="Waters E."/>
            <person name="Wood A."/>
            <person name="Yang L."/>
            <person name="Cove D."/>
            <person name="Cuming A."/>
            <person name="Hasebe M."/>
            <person name="Lucas S."/>
            <person name="Mishler D.B."/>
            <person name="Reski R."/>
            <person name="Grigoriev I."/>
            <person name="Quatrano R.S."/>
            <person name="Boore J.L."/>
        </authorList>
    </citation>
    <scope>NUCLEOTIDE SEQUENCE [LARGE SCALE GENOMIC DNA]</scope>
    <source>
        <strain evidence="5 6">cv. Gransden 2004</strain>
    </source>
</reference>
<dbReference type="Gene3D" id="1.20.1270.60">
    <property type="entry name" value="Arfaptin homology (AH) domain/BAR domain"/>
    <property type="match status" value="1"/>
</dbReference>
<dbReference type="RefSeq" id="XP_024368553.1">
    <property type="nucleotide sequence ID" value="XM_024512785.2"/>
</dbReference>
<evidence type="ECO:0000259" key="3">
    <source>
        <dbReference type="PROSITE" id="PS50195"/>
    </source>
</evidence>
<dbReference type="PROSITE" id="PS50195">
    <property type="entry name" value="PX"/>
    <property type="match status" value="1"/>
</dbReference>
<dbReference type="STRING" id="3218.A0A2K1L4A0"/>
<protein>
    <recommendedName>
        <fullName evidence="3">PX domain-containing protein</fullName>
    </recommendedName>
</protein>
<dbReference type="GO" id="GO:0016020">
    <property type="term" value="C:membrane"/>
    <property type="evidence" value="ECO:0000318"/>
    <property type="project" value="GO_Central"/>
</dbReference>
<dbReference type="SMART" id="SM00312">
    <property type="entry name" value="PX"/>
    <property type="match status" value="1"/>
</dbReference>
<dbReference type="Gene3D" id="3.30.1520.10">
    <property type="entry name" value="Phox-like domain"/>
    <property type="match status" value="1"/>
</dbReference>
<dbReference type="FunCoup" id="A0A2K1L4A0">
    <property type="interactions" value="2043"/>
</dbReference>
<sequence>MMGSGEDDAQQARLYTSTDAMESLPLEDHPHSYLSTSDYRSAMSGGGSMLHESHPLAASPEQPLNMFKDSFRKGFQETGRSNSFRDTMIEPPSYADAIFSPYLADDSNGSARDLGVHASPSFTSSSSFSEILQVRVTDPEKVQEPGSSLVPGGTSYMTYKFTTHTNIPSYLGSDFTVRRRFRDVVTLADTLAESYRGYFIPPRPEKSVVESQVMQKMEFIEQRRLALEKYLARLAAHPVLRHSEELRKFLQTEGRLPLQPTTDIASRMLDGAVKLPLQLFGESSTMLSPQEAAQPARGGRDLLRMFKELKQSVTNDWSSGKPFVVEEDKDFLEKKDKLTDLERQLSYASQQAEIWLKGQQEVGEVMGDLGLAFFKLAKFETENTMVPCQRMFAADVKRAATAAVKASRFYRESNAFSVKNLDELHEYLGLMQAVHSAFSDRNNSLITVQTLTQDVASLNKQIEKAVAASNKIFGGSKSQNRKIEELKEQLKNTEEASQLANKQYDQIKDRNKSEVERFNEERNRDFMNMLRGLIQTQVGYSRKMANVWTKVAEEAAGSSNRSSEASSSGFSTPS</sequence>
<dbReference type="CDD" id="cd07596">
    <property type="entry name" value="BAR_SNX"/>
    <property type="match status" value="1"/>
</dbReference>
<dbReference type="Gramene" id="Pp3c2_34810V3.1">
    <property type="protein sequence ID" value="Pp3c2_34810V3.1"/>
    <property type="gene ID" value="Pp3c2_34810"/>
</dbReference>
<dbReference type="Gramene" id="Pp3c2_34810V3.2">
    <property type="protein sequence ID" value="Pp3c2_34810V3.2"/>
    <property type="gene ID" value="Pp3c2_34810"/>
</dbReference>
<dbReference type="PANTHER" id="PTHR46757">
    <property type="entry name" value="SORTING NEXIN-RELATED"/>
    <property type="match status" value="1"/>
</dbReference>
<dbReference type="PANTHER" id="PTHR46757:SF2">
    <property type="entry name" value="OS05G0346100 PROTEIN"/>
    <property type="match status" value="1"/>
</dbReference>
<dbReference type="EMBL" id="ABEU02000002">
    <property type="protein sequence ID" value="PNR60854.1"/>
    <property type="molecule type" value="Genomic_DNA"/>
</dbReference>
<dbReference type="Pfam" id="PF09325">
    <property type="entry name" value="Vps5"/>
    <property type="match status" value="1"/>
</dbReference>
<dbReference type="SUPFAM" id="SSF64268">
    <property type="entry name" value="PX domain"/>
    <property type="match status" value="1"/>
</dbReference>
<dbReference type="Proteomes" id="UP000006727">
    <property type="component" value="Chromosome 2"/>
</dbReference>
<organism evidence="4">
    <name type="scientific">Physcomitrium patens</name>
    <name type="common">Spreading-leaved earth moss</name>
    <name type="synonym">Physcomitrella patens</name>
    <dbReference type="NCBI Taxonomy" id="3218"/>
    <lineage>
        <taxon>Eukaryota</taxon>
        <taxon>Viridiplantae</taxon>
        <taxon>Streptophyta</taxon>
        <taxon>Embryophyta</taxon>
        <taxon>Bryophyta</taxon>
        <taxon>Bryophytina</taxon>
        <taxon>Bryopsida</taxon>
        <taxon>Funariidae</taxon>
        <taxon>Funariales</taxon>
        <taxon>Funariaceae</taxon>
        <taxon>Physcomitrium</taxon>
    </lineage>
</organism>